<protein>
    <recommendedName>
        <fullName evidence="3">Transposable element Tc3 transposase</fullName>
    </recommendedName>
</protein>
<dbReference type="PANTHER" id="PTHR47326">
    <property type="entry name" value="TRANSPOSABLE ELEMENT TC3 TRANSPOSASE-LIKE PROTEIN"/>
    <property type="match status" value="1"/>
</dbReference>
<accession>A0A087TSV9</accession>
<dbReference type="STRING" id="407821.A0A087TSV9"/>
<sequence>MAFATDMLRRIEDDAEFLKRIMFSDVASFHLSGIVNHHNVRIWRSENPHEYRETQRDSPKVNVWCGLMHDRVIGPFLFTEKTVSSVVYLDMLENFVFPQLEELQPHVFLQQDGAPPHWGTIVRSSLNDYFTGRWIGRGSPIPWPPRSPNITHLGFFLLGFVKDNIYKRRVSNISDLKVRITTAITSLDADMLACTWHEIEYRLDILRATKGAHVDDH</sequence>
<keyword evidence="2" id="KW-1185">Reference proteome</keyword>
<evidence type="ECO:0000313" key="1">
    <source>
        <dbReference type="EMBL" id="KFM68198.1"/>
    </source>
</evidence>
<gene>
    <name evidence="1" type="ORF">X975_25037</name>
</gene>
<dbReference type="OrthoDB" id="10024802at2759"/>
<dbReference type="Proteomes" id="UP000054359">
    <property type="component" value="Unassembled WGS sequence"/>
</dbReference>
<dbReference type="EMBL" id="KK116594">
    <property type="protein sequence ID" value="KFM68198.1"/>
    <property type="molecule type" value="Genomic_DNA"/>
</dbReference>
<name>A0A087TSV9_STEMI</name>
<proteinExistence type="predicted"/>
<feature type="non-terminal residue" evidence="1">
    <location>
        <position position="217"/>
    </location>
</feature>
<dbReference type="InterPro" id="IPR036397">
    <property type="entry name" value="RNaseH_sf"/>
</dbReference>
<evidence type="ECO:0008006" key="3">
    <source>
        <dbReference type="Google" id="ProtNLM"/>
    </source>
</evidence>
<reference evidence="1 2" key="1">
    <citation type="submission" date="2013-11" db="EMBL/GenBank/DDBJ databases">
        <title>Genome sequencing of Stegodyphus mimosarum.</title>
        <authorList>
            <person name="Bechsgaard J."/>
        </authorList>
    </citation>
    <scope>NUCLEOTIDE SEQUENCE [LARGE SCALE GENOMIC DNA]</scope>
</reference>
<dbReference type="AlphaFoldDB" id="A0A087TSV9"/>
<dbReference type="Gene3D" id="3.30.420.10">
    <property type="entry name" value="Ribonuclease H-like superfamily/Ribonuclease H"/>
    <property type="match status" value="1"/>
</dbReference>
<evidence type="ECO:0000313" key="2">
    <source>
        <dbReference type="Proteomes" id="UP000054359"/>
    </source>
</evidence>
<organism evidence="1 2">
    <name type="scientific">Stegodyphus mimosarum</name>
    <name type="common">African social velvet spider</name>
    <dbReference type="NCBI Taxonomy" id="407821"/>
    <lineage>
        <taxon>Eukaryota</taxon>
        <taxon>Metazoa</taxon>
        <taxon>Ecdysozoa</taxon>
        <taxon>Arthropoda</taxon>
        <taxon>Chelicerata</taxon>
        <taxon>Arachnida</taxon>
        <taxon>Araneae</taxon>
        <taxon>Araneomorphae</taxon>
        <taxon>Entelegynae</taxon>
        <taxon>Eresoidea</taxon>
        <taxon>Eresidae</taxon>
        <taxon>Stegodyphus</taxon>
    </lineage>
</organism>
<dbReference type="GO" id="GO:0003676">
    <property type="term" value="F:nucleic acid binding"/>
    <property type="evidence" value="ECO:0007669"/>
    <property type="project" value="InterPro"/>
</dbReference>
<dbReference type="PANTHER" id="PTHR47326:SF1">
    <property type="entry name" value="HTH PSQ-TYPE DOMAIN-CONTAINING PROTEIN"/>
    <property type="match status" value="1"/>
</dbReference>